<evidence type="ECO:0000259" key="3">
    <source>
        <dbReference type="PROSITE" id="PS50158"/>
    </source>
</evidence>
<accession>A0AAW2IL30</accession>
<dbReference type="Gene3D" id="4.10.60.10">
    <property type="entry name" value="Zinc finger, CCHC-type"/>
    <property type="match status" value="1"/>
</dbReference>
<feature type="domain" description="CCHC-type" evidence="3">
    <location>
        <begin position="190"/>
        <end position="205"/>
    </location>
</feature>
<dbReference type="EMBL" id="JACGWJ010001336">
    <property type="protein sequence ID" value="KAL0283034.1"/>
    <property type="molecule type" value="Genomic_DNA"/>
</dbReference>
<gene>
    <name evidence="5" type="ORF">Sradi_7242400</name>
</gene>
<evidence type="ECO:0000256" key="1">
    <source>
        <dbReference type="PROSITE-ProRule" id="PRU00047"/>
    </source>
</evidence>
<sequence>MDLDQNGFDLSKPSIHSNVVRKLPLPKCGLTSRGTLGIEESCTIVVNDEANNVSCLTSRGSDVSHAIRIVLDFENQGYVLDKPLPVTLPEGSSPEERLTFEKWHEDNRKVRSIILASMTNEIQKQYDRLEGEASTSKAKGKGARRWKRKKGKGTTVTATASTRGAPPAAPKGKGKGKVGGSQRLKANDVCMHCQGKGHWKRECPQLLSNLGMFVVEVLQRSRKLSKDEMILRLGDGKAVAAEAMGSLRLVIWHARLGHISKDRIRRLVDSKSLEIDNLDHLPTCESCLKGKMTKKPFVGQSAIANGLLDLVHTDVCGPLSIPARGGFSYFITFTDDHSRYGYVYLMWYKSEAFGMFKEYRLEVENQTNRKTKALRSDRGGEYLSGEFMDYLKDNGIPSQWTPPGTPQLNGVAERRNRTLLDMVRSMMSFTELPPSFWGYALETAAKLLNVAPSKSVPQTPYEIWHGKPASYKYLRVWGSPAYVKRLVGDKLDSRSSLCSRHDEVLIEESNEEPHRDTTTSFEPTVHTDSVPVLRRSTRESRVPDRYGFVGLTSRLDNNPKTYGEAMSDIDSAKWLEAMKSEMDSMGSNQVWTLVDHPKAQGL</sequence>
<comment type="caution">
    <text evidence="5">The sequence shown here is derived from an EMBL/GenBank/DDBJ whole genome shotgun (WGS) entry which is preliminary data.</text>
</comment>
<keyword evidence="1" id="KW-0479">Metal-binding</keyword>
<dbReference type="GO" id="GO:0015074">
    <property type="term" value="P:DNA integration"/>
    <property type="evidence" value="ECO:0007669"/>
    <property type="project" value="InterPro"/>
</dbReference>
<reference evidence="5" key="1">
    <citation type="submission" date="2020-06" db="EMBL/GenBank/DDBJ databases">
        <authorList>
            <person name="Li T."/>
            <person name="Hu X."/>
            <person name="Zhang T."/>
            <person name="Song X."/>
            <person name="Zhang H."/>
            <person name="Dai N."/>
            <person name="Sheng W."/>
            <person name="Hou X."/>
            <person name="Wei L."/>
        </authorList>
    </citation>
    <scope>NUCLEOTIDE SEQUENCE</scope>
    <source>
        <strain evidence="5">G02</strain>
        <tissue evidence="5">Leaf</tissue>
    </source>
</reference>
<dbReference type="PANTHER" id="PTHR42648:SF27">
    <property type="entry name" value="RNA-DIRECTED DNA POLYMERASE"/>
    <property type="match status" value="1"/>
</dbReference>
<evidence type="ECO:0000259" key="4">
    <source>
        <dbReference type="PROSITE" id="PS50994"/>
    </source>
</evidence>
<dbReference type="Pfam" id="PF13976">
    <property type="entry name" value="gag_pre-integrs"/>
    <property type="match status" value="1"/>
</dbReference>
<organism evidence="5">
    <name type="scientific">Sesamum radiatum</name>
    <name type="common">Black benniseed</name>
    <dbReference type="NCBI Taxonomy" id="300843"/>
    <lineage>
        <taxon>Eukaryota</taxon>
        <taxon>Viridiplantae</taxon>
        <taxon>Streptophyta</taxon>
        <taxon>Embryophyta</taxon>
        <taxon>Tracheophyta</taxon>
        <taxon>Spermatophyta</taxon>
        <taxon>Magnoliopsida</taxon>
        <taxon>eudicotyledons</taxon>
        <taxon>Gunneridae</taxon>
        <taxon>Pentapetalae</taxon>
        <taxon>asterids</taxon>
        <taxon>lamiids</taxon>
        <taxon>Lamiales</taxon>
        <taxon>Pedaliaceae</taxon>
        <taxon>Sesamum</taxon>
    </lineage>
</organism>
<proteinExistence type="predicted"/>
<dbReference type="AlphaFoldDB" id="A0AAW2IL30"/>
<feature type="compositionally biased region" description="Basic residues" evidence="2">
    <location>
        <begin position="138"/>
        <end position="152"/>
    </location>
</feature>
<evidence type="ECO:0000256" key="2">
    <source>
        <dbReference type="SAM" id="MobiDB-lite"/>
    </source>
</evidence>
<keyword evidence="1" id="KW-0862">Zinc</keyword>
<dbReference type="SUPFAM" id="SSF53098">
    <property type="entry name" value="Ribonuclease H-like"/>
    <property type="match status" value="1"/>
</dbReference>
<name>A0AAW2IL30_SESRA</name>
<feature type="compositionally biased region" description="Low complexity" evidence="2">
    <location>
        <begin position="153"/>
        <end position="166"/>
    </location>
</feature>
<feature type="domain" description="Integrase catalytic" evidence="4">
    <location>
        <begin position="292"/>
        <end position="468"/>
    </location>
</feature>
<evidence type="ECO:0000313" key="5">
    <source>
        <dbReference type="EMBL" id="KAL0283034.1"/>
    </source>
</evidence>
<dbReference type="PANTHER" id="PTHR42648">
    <property type="entry name" value="TRANSPOSASE, PUTATIVE-RELATED"/>
    <property type="match status" value="1"/>
</dbReference>
<protein>
    <submittedName>
        <fullName evidence="5">Transposon Ty2-GR1 Gag-Pol polyprotein</fullName>
    </submittedName>
</protein>
<dbReference type="GO" id="GO:0008270">
    <property type="term" value="F:zinc ion binding"/>
    <property type="evidence" value="ECO:0007669"/>
    <property type="project" value="UniProtKB-KW"/>
</dbReference>
<dbReference type="Gene3D" id="3.30.420.10">
    <property type="entry name" value="Ribonuclease H-like superfamily/Ribonuclease H"/>
    <property type="match status" value="1"/>
</dbReference>
<dbReference type="Pfam" id="PF00665">
    <property type="entry name" value="rve"/>
    <property type="match status" value="1"/>
</dbReference>
<dbReference type="PROSITE" id="PS50994">
    <property type="entry name" value="INTEGRASE"/>
    <property type="match status" value="1"/>
</dbReference>
<dbReference type="GO" id="GO:0003676">
    <property type="term" value="F:nucleic acid binding"/>
    <property type="evidence" value="ECO:0007669"/>
    <property type="project" value="InterPro"/>
</dbReference>
<dbReference type="InterPro" id="IPR036875">
    <property type="entry name" value="Znf_CCHC_sf"/>
</dbReference>
<dbReference type="InterPro" id="IPR012337">
    <property type="entry name" value="RNaseH-like_sf"/>
</dbReference>
<dbReference type="InterPro" id="IPR025724">
    <property type="entry name" value="GAG-pre-integrase_dom"/>
</dbReference>
<dbReference type="InterPro" id="IPR036397">
    <property type="entry name" value="RNaseH_sf"/>
</dbReference>
<reference evidence="5" key="2">
    <citation type="journal article" date="2024" name="Plant">
        <title>Genomic evolution and insights into agronomic trait innovations of Sesamum species.</title>
        <authorList>
            <person name="Miao H."/>
            <person name="Wang L."/>
            <person name="Qu L."/>
            <person name="Liu H."/>
            <person name="Sun Y."/>
            <person name="Le M."/>
            <person name="Wang Q."/>
            <person name="Wei S."/>
            <person name="Zheng Y."/>
            <person name="Lin W."/>
            <person name="Duan Y."/>
            <person name="Cao H."/>
            <person name="Xiong S."/>
            <person name="Wang X."/>
            <person name="Wei L."/>
            <person name="Li C."/>
            <person name="Ma Q."/>
            <person name="Ju M."/>
            <person name="Zhao R."/>
            <person name="Li G."/>
            <person name="Mu C."/>
            <person name="Tian Q."/>
            <person name="Mei H."/>
            <person name="Zhang T."/>
            <person name="Gao T."/>
            <person name="Zhang H."/>
        </authorList>
    </citation>
    <scope>NUCLEOTIDE SEQUENCE</scope>
    <source>
        <strain evidence="5">G02</strain>
    </source>
</reference>
<dbReference type="InterPro" id="IPR001584">
    <property type="entry name" value="Integrase_cat-core"/>
</dbReference>
<dbReference type="InterPro" id="IPR001878">
    <property type="entry name" value="Znf_CCHC"/>
</dbReference>
<keyword evidence="1" id="KW-0863">Zinc-finger</keyword>
<feature type="region of interest" description="Disordered" evidence="2">
    <location>
        <begin position="129"/>
        <end position="180"/>
    </location>
</feature>
<dbReference type="PROSITE" id="PS50158">
    <property type="entry name" value="ZF_CCHC"/>
    <property type="match status" value="1"/>
</dbReference>
<dbReference type="InterPro" id="IPR039537">
    <property type="entry name" value="Retrotran_Ty1/copia-like"/>
</dbReference>
<dbReference type="SUPFAM" id="SSF57756">
    <property type="entry name" value="Retrovirus zinc finger-like domains"/>
    <property type="match status" value="1"/>
</dbReference>